<dbReference type="RefSeq" id="WP_284330315.1">
    <property type="nucleotide sequence ID" value="NZ_BSOA01000003.1"/>
</dbReference>
<evidence type="ECO:0000256" key="1">
    <source>
        <dbReference type="SAM" id="Phobius"/>
    </source>
</evidence>
<feature type="transmembrane region" description="Helical" evidence="1">
    <location>
        <begin position="6"/>
        <end position="23"/>
    </location>
</feature>
<sequence length="181" mass="19841">MEPHFSMPLVLIPVIAFAVWRRVRRQFGPQPIRRTRMILRIAILAAIAGLITLAVMHDLRLLEGLAGGVLAGAALGLLGLRLSRFEVHPVKGDCYVPNPYIGALVTALLLARLVWRFAMLGPAMQDPTGATQPLHGPGIGQSPLTLLTFGLVVGYYVCYYGGLLVHHQRIVRNRPELRDPA</sequence>
<evidence type="ECO:0008006" key="4">
    <source>
        <dbReference type="Google" id="ProtNLM"/>
    </source>
</evidence>
<keyword evidence="3" id="KW-1185">Reference proteome</keyword>
<name>A0ABQ5X766_9GAMM</name>
<organism evidence="2 3">
    <name type="scientific">Dyella flagellata</name>
    <dbReference type="NCBI Taxonomy" id="1867833"/>
    <lineage>
        <taxon>Bacteria</taxon>
        <taxon>Pseudomonadati</taxon>
        <taxon>Pseudomonadota</taxon>
        <taxon>Gammaproteobacteria</taxon>
        <taxon>Lysobacterales</taxon>
        <taxon>Rhodanobacteraceae</taxon>
        <taxon>Dyella</taxon>
    </lineage>
</organism>
<dbReference type="InterPro" id="IPR058247">
    <property type="entry name" value="DUF1453"/>
</dbReference>
<evidence type="ECO:0000313" key="2">
    <source>
        <dbReference type="EMBL" id="GLQ86888.1"/>
    </source>
</evidence>
<comment type="caution">
    <text evidence="2">The sequence shown here is derived from an EMBL/GenBank/DDBJ whole genome shotgun (WGS) entry which is preliminary data.</text>
</comment>
<accession>A0ABQ5X766</accession>
<feature type="transmembrane region" description="Helical" evidence="1">
    <location>
        <begin position="35"/>
        <end position="55"/>
    </location>
</feature>
<gene>
    <name evidence="2" type="ORF">GCM10007898_04540</name>
</gene>
<proteinExistence type="predicted"/>
<evidence type="ECO:0000313" key="3">
    <source>
        <dbReference type="Proteomes" id="UP001156627"/>
    </source>
</evidence>
<keyword evidence="1" id="KW-0812">Transmembrane</keyword>
<keyword evidence="1" id="KW-0472">Membrane</keyword>
<dbReference type="EMBL" id="BSOA01000003">
    <property type="protein sequence ID" value="GLQ86888.1"/>
    <property type="molecule type" value="Genomic_DNA"/>
</dbReference>
<protein>
    <recommendedName>
        <fullName evidence="4">DUF1453 domain-containing protein</fullName>
    </recommendedName>
</protein>
<dbReference type="Pfam" id="PF07301">
    <property type="entry name" value="DUF1453"/>
    <property type="match status" value="1"/>
</dbReference>
<dbReference type="Proteomes" id="UP001156627">
    <property type="component" value="Unassembled WGS sequence"/>
</dbReference>
<reference evidence="3" key="1">
    <citation type="journal article" date="2019" name="Int. J. Syst. Evol. Microbiol.">
        <title>The Global Catalogue of Microorganisms (GCM) 10K type strain sequencing project: providing services to taxonomists for standard genome sequencing and annotation.</title>
        <authorList>
            <consortium name="The Broad Institute Genomics Platform"/>
            <consortium name="The Broad Institute Genome Sequencing Center for Infectious Disease"/>
            <person name="Wu L."/>
            <person name="Ma J."/>
        </authorList>
    </citation>
    <scope>NUCLEOTIDE SEQUENCE [LARGE SCALE GENOMIC DNA]</scope>
    <source>
        <strain evidence="3">NBRC 111981</strain>
    </source>
</reference>
<feature type="transmembrane region" description="Helical" evidence="1">
    <location>
        <begin position="100"/>
        <end position="124"/>
    </location>
</feature>
<keyword evidence="1" id="KW-1133">Transmembrane helix</keyword>
<feature type="transmembrane region" description="Helical" evidence="1">
    <location>
        <begin position="144"/>
        <end position="165"/>
    </location>
</feature>
<feature type="transmembrane region" description="Helical" evidence="1">
    <location>
        <begin position="61"/>
        <end position="80"/>
    </location>
</feature>